<dbReference type="HOGENOM" id="CLU_066192_38_0_9"/>
<dbReference type="InterPro" id="IPR001387">
    <property type="entry name" value="Cro/C1-type_HTH"/>
</dbReference>
<evidence type="ECO:0000313" key="2">
    <source>
        <dbReference type="EMBL" id="ABR47776.1"/>
    </source>
</evidence>
<dbReference type="AlphaFoldDB" id="A6TNK8"/>
<dbReference type="Gene3D" id="1.10.260.40">
    <property type="entry name" value="lambda repressor-like DNA-binding domains"/>
    <property type="match status" value="1"/>
</dbReference>
<protein>
    <submittedName>
        <fullName evidence="2">Helix-turn-helix domain protein</fullName>
    </submittedName>
</protein>
<accession>A6TNK8</accession>
<evidence type="ECO:0000259" key="1">
    <source>
        <dbReference type="PROSITE" id="PS50943"/>
    </source>
</evidence>
<dbReference type="CDD" id="cd00093">
    <property type="entry name" value="HTH_XRE"/>
    <property type="match status" value="1"/>
</dbReference>
<dbReference type="SMART" id="SM00530">
    <property type="entry name" value="HTH_XRE"/>
    <property type="match status" value="1"/>
</dbReference>
<feature type="domain" description="HTH cro/C1-type" evidence="1">
    <location>
        <begin position="14"/>
        <end position="73"/>
    </location>
</feature>
<evidence type="ECO:0000313" key="3">
    <source>
        <dbReference type="Proteomes" id="UP000001572"/>
    </source>
</evidence>
<dbReference type="STRING" id="293826.Amet_1597"/>
<dbReference type="InterPro" id="IPR010982">
    <property type="entry name" value="Lambda_DNA-bd_dom_sf"/>
</dbReference>
<reference evidence="3" key="1">
    <citation type="journal article" date="2016" name="Genome Announc.">
        <title>Complete genome sequence of Alkaliphilus metalliredigens strain QYMF, an alkaliphilic and metal-reducing bacterium isolated from borax-contaminated leachate ponds.</title>
        <authorList>
            <person name="Hwang C."/>
            <person name="Copeland A."/>
            <person name="Lucas S."/>
            <person name="Lapidus A."/>
            <person name="Barry K."/>
            <person name="Detter J.C."/>
            <person name="Glavina Del Rio T."/>
            <person name="Hammon N."/>
            <person name="Israni S."/>
            <person name="Dalin E."/>
            <person name="Tice H."/>
            <person name="Pitluck S."/>
            <person name="Chertkov O."/>
            <person name="Brettin T."/>
            <person name="Bruce D."/>
            <person name="Han C."/>
            <person name="Schmutz J."/>
            <person name="Larimer F."/>
            <person name="Land M.L."/>
            <person name="Hauser L."/>
            <person name="Kyrpides N."/>
            <person name="Mikhailova N."/>
            <person name="Ye Q."/>
            <person name="Zhou J."/>
            <person name="Richardson P."/>
            <person name="Fields M.W."/>
        </authorList>
    </citation>
    <scope>NUCLEOTIDE SEQUENCE [LARGE SCALE GENOMIC DNA]</scope>
    <source>
        <strain evidence="3">QYMF</strain>
    </source>
</reference>
<dbReference type="PROSITE" id="PS50943">
    <property type="entry name" value="HTH_CROC1"/>
    <property type="match status" value="1"/>
</dbReference>
<dbReference type="EMBL" id="CP000724">
    <property type="protein sequence ID" value="ABR47776.1"/>
    <property type="molecule type" value="Genomic_DNA"/>
</dbReference>
<dbReference type="Proteomes" id="UP000001572">
    <property type="component" value="Chromosome"/>
</dbReference>
<organism evidence="2 3">
    <name type="scientific">Alkaliphilus metalliredigens (strain QYMF)</name>
    <dbReference type="NCBI Taxonomy" id="293826"/>
    <lineage>
        <taxon>Bacteria</taxon>
        <taxon>Bacillati</taxon>
        <taxon>Bacillota</taxon>
        <taxon>Clostridia</taxon>
        <taxon>Peptostreptococcales</taxon>
        <taxon>Natronincolaceae</taxon>
        <taxon>Alkaliphilus</taxon>
    </lineage>
</organism>
<gene>
    <name evidence="2" type="ordered locus">Amet_1597</name>
</gene>
<dbReference type="GO" id="GO:0003677">
    <property type="term" value="F:DNA binding"/>
    <property type="evidence" value="ECO:0007669"/>
    <property type="project" value="InterPro"/>
</dbReference>
<dbReference type="Pfam" id="PF01381">
    <property type="entry name" value="HTH_3"/>
    <property type="match status" value="1"/>
</dbReference>
<dbReference type="KEGG" id="amt:Amet_1597"/>
<proteinExistence type="predicted"/>
<dbReference type="eggNOG" id="COG1396">
    <property type="taxonomic scope" value="Bacteria"/>
</dbReference>
<name>A6TNK8_ALKMQ</name>
<dbReference type="SUPFAM" id="SSF47413">
    <property type="entry name" value="lambda repressor-like DNA-binding domains"/>
    <property type="match status" value="1"/>
</dbReference>
<sequence>MILMGNRNIIGKNIKRLRELKFITQEQLAARLNIQGIEVDRPMISRIESQTRSLLDYEILGIAKALGVSINDLFEGTNSHH</sequence>
<keyword evidence="3" id="KW-1185">Reference proteome</keyword>